<evidence type="ECO:0000256" key="3">
    <source>
        <dbReference type="ARBA" id="ARBA00051383"/>
    </source>
</evidence>
<keyword evidence="2" id="KW-0560">Oxidoreductase</keyword>
<dbReference type="RefSeq" id="WP_119743876.1">
    <property type="nucleotide sequence ID" value="NZ_QVRA01000002.1"/>
</dbReference>
<dbReference type="Gene3D" id="3.40.50.720">
    <property type="entry name" value="NAD(P)-binding Rossmann-like Domain"/>
    <property type="match status" value="1"/>
</dbReference>
<dbReference type="PANTHER" id="PTHR24321">
    <property type="entry name" value="DEHYDROGENASES, SHORT CHAIN"/>
    <property type="match status" value="1"/>
</dbReference>
<name>A0A418YX49_9SPHN</name>
<dbReference type="Proteomes" id="UP000283469">
    <property type="component" value="Unassembled WGS sequence"/>
</dbReference>
<evidence type="ECO:0000256" key="1">
    <source>
        <dbReference type="ARBA" id="ARBA00006484"/>
    </source>
</evidence>
<dbReference type="AlphaFoldDB" id="A0A418YX49"/>
<dbReference type="SUPFAM" id="SSF51735">
    <property type="entry name" value="NAD(P)-binding Rossmann-fold domains"/>
    <property type="match status" value="1"/>
</dbReference>
<dbReference type="InterPro" id="IPR020904">
    <property type="entry name" value="Sc_DH/Rdtase_CS"/>
</dbReference>
<gene>
    <name evidence="4" type="ORF">D0Z70_02795</name>
</gene>
<reference evidence="4 5" key="1">
    <citation type="submission" date="2018-08" db="EMBL/GenBank/DDBJ databases">
        <title>Sphingobium sp. EO9.</title>
        <authorList>
            <person name="Park Y."/>
            <person name="Kim K.H."/>
            <person name="Jeon C.O."/>
        </authorList>
    </citation>
    <scope>NUCLEOTIDE SEQUENCE [LARGE SCALE GENOMIC DNA]</scope>
    <source>
        <strain evidence="4 5">EO9</strain>
    </source>
</reference>
<dbReference type="PROSITE" id="PS00061">
    <property type="entry name" value="ADH_SHORT"/>
    <property type="match status" value="1"/>
</dbReference>
<dbReference type="PANTHER" id="PTHR24321:SF15">
    <property type="entry name" value="OXIDOREDUCTASE UCPA"/>
    <property type="match status" value="1"/>
</dbReference>
<evidence type="ECO:0000313" key="4">
    <source>
        <dbReference type="EMBL" id="RJG57162.1"/>
    </source>
</evidence>
<dbReference type="OrthoDB" id="5457012at2"/>
<comment type="catalytic activity">
    <reaction evidence="3">
        <text>2,5-dichlorocyclohexa-2,5-dien-1,4-diol + NAD(+) = 2,5-dichlorohydroquinone + NADH + H(+)</text>
        <dbReference type="Rhea" id="RHEA:15741"/>
        <dbReference type="ChEBI" id="CHEBI:15378"/>
        <dbReference type="ChEBI" id="CHEBI:27545"/>
        <dbReference type="ChEBI" id="CHEBI:28975"/>
        <dbReference type="ChEBI" id="CHEBI:57540"/>
        <dbReference type="ChEBI" id="CHEBI:57945"/>
    </reaction>
</comment>
<dbReference type="InterPro" id="IPR002347">
    <property type="entry name" value="SDR_fam"/>
</dbReference>
<evidence type="ECO:0000313" key="5">
    <source>
        <dbReference type="Proteomes" id="UP000283469"/>
    </source>
</evidence>
<sequence length="259" mass="26436">MTDLSGKVAIVTGGTSGIGRATVQRLARDGAQVVFTGSNEDAASTLCAQTGARFVKARVQEEGDWDKVAALISDEFGRLDVAFANAGTESGDGSVESISMDGWAGIIGVNQTGVMLTARTALRLMRANPGGPCGSIIINSSMSAHKVMGNYMAYSVTKAAVLAMAKSIAIHCATEKLPIRCNAILPGVVETEMISAIIAKSASPEGARAAYNSMSPMGRMGTVEDIAALVAFLASDEAGFISGAEYAIDGASTAGMTGV</sequence>
<dbReference type="Pfam" id="PF13561">
    <property type="entry name" value="adh_short_C2"/>
    <property type="match status" value="1"/>
</dbReference>
<dbReference type="PRINTS" id="PR00080">
    <property type="entry name" value="SDRFAMILY"/>
</dbReference>
<protein>
    <submittedName>
        <fullName evidence="4">SDR family oxidoreductase</fullName>
    </submittedName>
</protein>
<comment type="caution">
    <text evidence="4">The sequence shown here is derived from an EMBL/GenBank/DDBJ whole genome shotgun (WGS) entry which is preliminary data.</text>
</comment>
<dbReference type="EMBL" id="QVRA01000002">
    <property type="protein sequence ID" value="RJG57162.1"/>
    <property type="molecule type" value="Genomic_DNA"/>
</dbReference>
<dbReference type="CDD" id="cd05233">
    <property type="entry name" value="SDR_c"/>
    <property type="match status" value="1"/>
</dbReference>
<comment type="similarity">
    <text evidence="1">Belongs to the short-chain dehydrogenases/reductases (SDR) family.</text>
</comment>
<dbReference type="GO" id="GO:0016491">
    <property type="term" value="F:oxidoreductase activity"/>
    <property type="evidence" value="ECO:0007669"/>
    <property type="project" value="UniProtKB-KW"/>
</dbReference>
<dbReference type="InterPro" id="IPR036291">
    <property type="entry name" value="NAD(P)-bd_dom_sf"/>
</dbReference>
<organism evidence="4 5">
    <name type="scientific">Sphingobium terrigena</name>
    <dbReference type="NCBI Taxonomy" id="2304063"/>
    <lineage>
        <taxon>Bacteria</taxon>
        <taxon>Pseudomonadati</taxon>
        <taxon>Pseudomonadota</taxon>
        <taxon>Alphaproteobacteria</taxon>
        <taxon>Sphingomonadales</taxon>
        <taxon>Sphingomonadaceae</taxon>
        <taxon>Sphingobium</taxon>
    </lineage>
</organism>
<proteinExistence type="inferred from homology"/>
<dbReference type="FunFam" id="3.40.50.720:FF:000084">
    <property type="entry name" value="Short-chain dehydrogenase reductase"/>
    <property type="match status" value="1"/>
</dbReference>
<evidence type="ECO:0000256" key="2">
    <source>
        <dbReference type="ARBA" id="ARBA00023002"/>
    </source>
</evidence>
<keyword evidence="5" id="KW-1185">Reference proteome</keyword>
<accession>A0A418YX49</accession>
<dbReference type="PRINTS" id="PR00081">
    <property type="entry name" value="GDHRDH"/>
</dbReference>